<accession>A0A9W8XEW7</accession>
<comment type="caution">
    <text evidence="2">The sequence shown here is derived from an EMBL/GenBank/DDBJ whole genome shotgun (WGS) entry which is preliminary data.</text>
</comment>
<feature type="transmembrane region" description="Helical" evidence="1">
    <location>
        <begin position="106"/>
        <end position="125"/>
    </location>
</feature>
<dbReference type="Proteomes" id="UP001140513">
    <property type="component" value="Unassembled WGS sequence"/>
</dbReference>
<proteinExistence type="predicted"/>
<dbReference type="GeneID" id="80912851"/>
<sequence>MSSILYEKDFSKLESSIHESTYKLFMHMTLMDMCMDNAMKEFELRKRAMIKARDDMQAAGELLLDEPEDDAVAGHQEEGTLPRSNLSGITMELVLRTIRGLEGGPASTCIAALTCAMLIAPAAAMDDHLVLGRVFSAPDVYEIHQVPTMAIGTLTGMLLLCGGYLMGAARSLVGPLMGITSVLYFMLRNDAAVEAVLAWG</sequence>
<gene>
    <name evidence="2" type="ORF">N0V89_009321</name>
</gene>
<dbReference type="AlphaFoldDB" id="A0A9W8XEW7"/>
<keyword evidence="1" id="KW-0472">Membrane</keyword>
<protein>
    <submittedName>
        <fullName evidence="2">Uncharacterized protein</fullName>
    </submittedName>
</protein>
<dbReference type="RefSeq" id="XP_056067337.1">
    <property type="nucleotide sequence ID" value="XM_056218072.1"/>
</dbReference>
<evidence type="ECO:0000313" key="2">
    <source>
        <dbReference type="EMBL" id="KAJ4347949.1"/>
    </source>
</evidence>
<reference evidence="2" key="1">
    <citation type="submission" date="2022-10" db="EMBL/GenBank/DDBJ databases">
        <title>Tapping the CABI collections for fungal endophytes: first genome assemblies for Collariella, Neodidymelliopsis, Ascochyta clinopodiicola, Didymella pomorum, Didymosphaeria variabile, Neocosmospora piperis and Neocucurbitaria cava.</title>
        <authorList>
            <person name="Hill R."/>
        </authorList>
    </citation>
    <scope>NUCLEOTIDE SEQUENCE</scope>
    <source>
        <strain evidence="2">IMI 356815</strain>
    </source>
</reference>
<feature type="transmembrane region" description="Helical" evidence="1">
    <location>
        <begin position="145"/>
        <end position="167"/>
    </location>
</feature>
<name>A0A9W8XEW7_9PLEO</name>
<keyword evidence="1" id="KW-0812">Transmembrane</keyword>
<organism evidence="2 3">
    <name type="scientific">Didymosphaeria variabile</name>
    <dbReference type="NCBI Taxonomy" id="1932322"/>
    <lineage>
        <taxon>Eukaryota</taxon>
        <taxon>Fungi</taxon>
        <taxon>Dikarya</taxon>
        <taxon>Ascomycota</taxon>
        <taxon>Pezizomycotina</taxon>
        <taxon>Dothideomycetes</taxon>
        <taxon>Pleosporomycetidae</taxon>
        <taxon>Pleosporales</taxon>
        <taxon>Massarineae</taxon>
        <taxon>Didymosphaeriaceae</taxon>
        <taxon>Didymosphaeria</taxon>
    </lineage>
</organism>
<dbReference type="OrthoDB" id="3774868at2759"/>
<evidence type="ECO:0000313" key="3">
    <source>
        <dbReference type="Proteomes" id="UP001140513"/>
    </source>
</evidence>
<dbReference type="EMBL" id="JAPEUX010000007">
    <property type="protein sequence ID" value="KAJ4347949.1"/>
    <property type="molecule type" value="Genomic_DNA"/>
</dbReference>
<keyword evidence="3" id="KW-1185">Reference proteome</keyword>
<evidence type="ECO:0000256" key="1">
    <source>
        <dbReference type="SAM" id="Phobius"/>
    </source>
</evidence>
<keyword evidence="1" id="KW-1133">Transmembrane helix</keyword>